<dbReference type="SUPFAM" id="SSF81321">
    <property type="entry name" value="Family A G protein-coupled receptor-like"/>
    <property type="match status" value="1"/>
</dbReference>
<dbReference type="CDD" id="cd00637">
    <property type="entry name" value="7tm_classA_rhodopsin-like"/>
    <property type="match status" value="1"/>
</dbReference>
<dbReference type="InterPro" id="IPR000276">
    <property type="entry name" value="GPCR_Rhodpsn"/>
</dbReference>
<dbReference type="GO" id="GO:0005886">
    <property type="term" value="C:plasma membrane"/>
    <property type="evidence" value="ECO:0007669"/>
    <property type="project" value="UniProtKB-SubCell"/>
</dbReference>
<accession>A0A7R9KQW5</accession>
<dbReference type="PRINTS" id="PR00237">
    <property type="entry name" value="GPCRRHODOPSN"/>
</dbReference>
<feature type="domain" description="G-protein coupled receptors family 1 profile" evidence="11">
    <location>
        <begin position="15"/>
        <end position="310"/>
    </location>
</feature>
<comment type="similarity">
    <text evidence="2">Belongs to the G-protein coupled receptor 1 family.</text>
</comment>
<evidence type="ECO:0000256" key="8">
    <source>
        <dbReference type="ARBA" id="ARBA00023170"/>
    </source>
</evidence>
<keyword evidence="5 10" id="KW-1133">Transmembrane helix</keyword>
<dbReference type="PANTHER" id="PTHR24249">
    <property type="entry name" value="HISTAMINE RECEPTOR-RELATED G-PROTEIN COUPLED RECEPTOR"/>
    <property type="match status" value="1"/>
</dbReference>
<sequence>MSNSDPIYTLNVICEAVVAFVGLIFNGYILFVLICCKLTVNNILLLFMALADTAICLLILVANTPMSLSQRIPDIDQLLATNSSLVSRPDVDEWVCGAQGALWTVLPLCIIWTICGLIVDRYIAIIRPLSYTRLINVRKTAVVLISIWICLLSFIIPPFMGCCGYRFLTSYSGCVVICSRTQESYLEFYYMVFHLSAFIAPVIVITVCNAHIATIAHNHRHRIVSAIYEITMRAQATVTHQSSPSYLFKYKGRHAFLAILQLVGSLIFLTFPYYTIYAYKSFANKPYDNYWTSVSTLILSFTPIFNGYVYGVKSKALRKTFKRLLQRYLYEQQASIEIDRRLSLRSQSSLREGWNSLLITSSLSSNMLYRSQRRFSA</sequence>
<comment type="subcellular location">
    <subcellularLocation>
        <location evidence="1">Cell membrane</location>
        <topology evidence="1">Multi-pass membrane protein</topology>
    </subcellularLocation>
</comment>
<dbReference type="GO" id="GO:0004930">
    <property type="term" value="F:G protein-coupled receptor activity"/>
    <property type="evidence" value="ECO:0007669"/>
    <property type="project" value="UniProtKB-KW"/>
</dbReference>
<feature type="non-terminal residue" evidence="12">
    <location>
        <position position="1"/>
    </location>
</feature>
<dbReference type="EMBL" id="CAJPIZ010003983">
    <property type="protein sequence ID" value="CAG2107043.1"/>
    <property type="molecule type" value="Genomic_DNA"/>
</dbReference>
<evidence type="ECO:0000256" key="9">
    <source>
        <dbReference type="ARBA" id="ARBA00023224"/>
    </source>
</evidence>
<keyword evidence="13" id="KW-1185">Reference proteome</keyword>
<keyword evidence="7 10" id="KW-0472">Membrane</keyword>
<evidence type="ECO:0000256" key="2">
    <source>
        <dbReference type="ARBA" id="ARBA00010663"/>
    </source>
</evidence>
<evidence type="ECO:0000256" key="4">
    <source>
        <dbReference type="ARBA" id="ARBA00022692"/>
    </source>
</evidence>
<dbReference type="InterPro" id="IPR050569">
    <property type="entry name" value="TAAR"/>
</dbReference>
<name>A0A7R9KQW5_9ACAR</name>
<keyword evidence="9" id="KW-0807">Transducer</keyword>
<gene>
    <name evidence="12" type="ORF">OSB1V03_LOCUS7046</name>
</gene>
<evidence type="ECO:0000256" key="1">
    <source>
        <dbReference type="ARBA" id="ARBA00004651"/>
    </source>
</evidence>
<evidence type="ECO:0000256" key="5">
    <source>
        <dbReference type="ARBA" id="ARBA00022989"/>
    </source>
</evidence>
<evidence type="ECO:0000256" key="7">
    <source>
        <dbReference type="ARBA" id="ARBA00023136"/>
    </source>
</evidence>
<keyword evidence="8" id="KW-0675">Receptor</keyword>
<dbReference type="OrthoDB" id="6159456at2759"/>
<dbReference type="PANTHER" id="PTHR24249:SF406">
    <property type="entry name" value="G-PROTEIN COUPLED RECEPTORS FAMILY 1 PROFILE DOMAIN-CONTAINING PROTEIN"/>
    <property type="match status" value="1"/>
</dbReference>
<feature type="transmembrane region" description="Helical" evidence="10">
    <location>
        <begin position="290"/>
        <end position="312"/>
    </location>
</feature>
<reference evidence="12" key="1">
    <citation type="submission" date="2020-11" db="EMBL/GenBank/DDBJ databases">
        <authorList>
            <person name="Tran Van P."/>
        </authorList>
    </citation>
    <scope>NUCLEOTIDE SEQUENCE</scope>
</reference>
<dbReference type="AlphaFoldDB" id="A0A7R9KQW5"/>
<feature type="transmembrane region" description="Helical" evidence="10">
    <location>
        <begin position="255"/>
        <end position="278"/>
    </location>
</feature>
<feature type="transmembrane region" description="Helical" evidence="10">
    <location>
        <begin position="6"/>
        <end position="31"/>
    </location>
</feature>
<organism evidence="12">
    <name type="scientific">Medioppia subpectinata</name>
    <dbReference type="NCBI Taxonomy" id="1979941"/>
    <lineage>
        <taxon>Eukaryota</taxon>
        <taxon>Metazoa</taxon>
        <taxon>Ecdysozoa</taxon>
        <taxon>Arthropoda</taxon>
        <taxon>Chelicerata</taxon>
        <taxon>Arachnida</taxon>
        <taxon>Acari</taxon>
        <taxon>Acariformes</taxon>
        <taxon>Sarcoptiformes</taxon>
        <taxon>Oribatida</taxon>
        <taxon>Brachypylina</taxon>
        <taxon>Oppioidea</taxon>
        <taxon>Oppiidae</taxon>
        <taxon>Medioppia</taxon>
    </lineage>
</organism>
<dbReference type="Gene3D" id="1.20.1070.10">
    <property type="entry name" value="Rhodopsin 7-helix transmembrane proteins"/>
    <property type="match status" value="1"/>
</dbReference>
<evidence type="ECO:0000313" key="13">
    <source>
        <dbReference type="Proteomes" id="UP000759131"/>
    </source>
</evidence>
<evidence type="ECO:0000256" key="3">
    <source>
        <dbReference type="ARBA" id="ARBA00022475"/>
    </source>
</evidence>
<dbReference type="Pfam" id="PF00001">
    <property type="entry name" value="7tm_1"/>
    <property type="match status" value="1"/>
</dbReference>
<dbReference type="Proteomes" id="UP000759131">
    <property type="component" value="Unassembled WGS sequence"/>
</dbReference>
<dbReference type="PROSITE" id="PS50262">
    <property type="entry name" value="G_PROTEIN_RECEP_F1_2"/>
    <property type="match status" value="1"/>
</dbReference>
<evidence type="ECO:0000256" key="10">
    <source>
        <dbReference type="SAM" id="Phobius"/>
    </source>
</evidence>
<dbReference type="EMBL" id="OC858558">
    <property type="protein sequence ID" value="CAD7626613.1"/>
    <property type="molecule type" value="Genomic_DNA"/>
</dbReference>
<proteinExistence type="inferred from homology"/>
<feature type="transmembrane region" description="Helical" evidence="10">
    <location>
        <begin position="140"/>
        <end position="168"/>
    </location>
</feature>
<feature type="transmembrane region" description="Helical" evidence="10">
    <location>
        <begin position="188"/>
        <end position="212"/>
    </location>
</feature>
<feature type="transmembrane region" description="Helical" evidence="10">
    <location>
        <begin position="100"/>
        <end position="119"/>
    </location>
</feature>
<keyword evidence="4 10" id="KW-0812">Transmembrane</keyword>
<dbReference type="InterPro" id="IPR017452">
    <property type="entry name" value="GPCR_Rhodpsn_7TM"/>
</dbReference>
<keyword evidence="6" id="KW-0297">G-protein coupled receptor</keyword>
<evidence type="ECO:0000313" key="12">
    <source>
        <dbReference type="EMBL" id="CAD7626613.1"/>
    </source>
</evidence>
<feature type="transmembrane region" description="Helical" evidence="10">
    <location>
        <begin position="43"/>
        <end position="62"/>
    </location>
</feature>
<protein>
    <recommendedName>
        <fullName evidence="11">G-protein coupled receptors family 1 profile domain-containing protein</fullName>
    </recommendedName>
</protein>
<evidence type="ECO:0000256" key="6">
    <source>
        <dbReference type="ARBA" id="ARBA00023040"/>
    </source>
</evidence>
<evidence type="ECO:0000259" key="11">
    <source>
        <dbReference type="PROSITE" id="PS50262"/>
    </source>
</evidence>
<keyword evidence="3" id="KW-1003">Cell membrane</keyword>